<keyword evidence="8 11" id="KW-1133">Transmembrane helix</keyword>
<dbReference type="SMART" id="SM00304">
    <property type="entry name" value="HAMP"/>
    <property type="match status" value="1"/>
</dbReference>
<dbReference type="Pfam" id="PF00672">
    <property type="entry name" value="HAMP"/>
    <property type="match status" value="1"/>
</dbReference>
<evidence type="ECO:0000256" key="3">
    <source>
        <dbReference type="ARBA" id="ARBA00012438"/>
    </source>
</evidence>
<evidence type="ECO:0000256" key="11">
    <source>
        <dbReference type="SAM" id="Phobius"/>
    </source>
</evidence>
<dbReference type="CDD" id="cd06225">
    <property type="entry name" value="HAMP"/>
    <property type="match status" value="1"/>
</dbReference>
<comment type="subcellular location">
    <subcellularLocation>
        <location evidence="2">Membrane</location>
    </subcellularLocation>
</comment>
<name>A0ABT3JIA1_9SPHN</name>
<dbReference type="InterPro" id="IPR003661">
    <property type="entry name" value="HisK_dim/P_dom"/>
</dbReference>
<dbReference type="SUPFAM" id="SSF55874">
    <property type="entry name" value="ATPase domain of HSP90 chaperone/DNA topoisomerase II/histidine kinase"/>
    <property type="match status" value="1"/>
</dbReference>
<keyword evidence="9" id="KW-0902">Two-component regulatory system</keyword>
<dbReference type="EMBL" id="JAPDOB010000002">
    <property type="protein sequence ID" value="MCW3798808.1"/>
    <property type="molecule type" value="Genomic_DNA"/>
</dbReference>
<evidence type="ECO:0000256" key="7">
    <source>
        <dbReference type="ARBA" id="ARBA00022777"/>
    </source>
</evidence>
<feature type="transmembrane region" description="Helical" evidence="11">
    <location>
        <begin position="39"/>
        <end position="60"/>
    </location>
</feature>
<feature type="domain" description="HAMP" evidence="13">
    <location>
        <begin position="250"/>
        <end position="305"/>
    </location>
</feature>
<keyword evidence="15" id="KW-1185">Reference proteome</keyword>
<evidence type="ECO:0000256" key="2">
    <source>
        <dbReference type="ARBA" id="ARBA00004370"/>
    </source>
</evidence>
<keyword evidence="6 11" id="KW-0812">Transmembrane</keyword>
<dbReference type="InterPro" id="IPR036890">
    <property type="entry name" value="HATPase_C_sf"/>
</dbReference>
<dbReference type="PRINTS" id="PR00344">
    <property type="entry name" value="BCTRLSENSOR"/>
</dbReference>
<dbReference type="SMART" id="SM00387">
    <property type="entry name" value="HATPase_c"/>
    <property type="match status" value="1"/>
</dbReference>
<evidence type="ECO:0000256" key="10">
    <source>
        <dbReference type="ARBA" id="ARBA00023136"/>
    </source>
</evidence>
<keyword evidence="4" id="KW-0597">Phosphoprotein</keyword>
<dbReference type="PROSITE" id="PS50885">
    <property type="entry name" value="HAMP"/>
    <property type="match status" value="1"/>
</dbReference>
<feature type="transmembrane region" description="Helical" evidence="11">
    <location>
        <begin position="230"/>
        <end position="249"/>
    </location>
</feature>
<evidence type="ECO:0000259" key="12">
    <source>
        <dbReference type="PROSITE" id="PS50109"/>
    </source>
</evidence>
<dbReference type="EC" id="2.7.13.3" evidence="3"/>
<gene>
    <name evidence="14" type="ORF">OMW55_13415</name>
</gene>
<dbReference type="CDD" id="cd00075">
    <property type="entry name" value="HATPase"/>
    <property type="match status" value="1"/>
</dbReference>
<dbReference type="InterPro" id="IPR003660">
    <property type="entry name" value="HAMP_dom"/>
</dbReference>
<comment type="caution">
    <text evidence="14">The sequence shown here is derived from an EMBL/GenBank/DDBJ whole genome shotgun (WGS) entry which is preliminary data.</text>
</comment>
<keyword evidence="5" id="KW-0808">Transferase</keyword>
<dbReference type="Gene3D" id="6.10.340.10">
    <property type="match status" value="1"/>
</dbReference>
<dbReference type="InterPro" id="IPR005467">
    <property type="entry name" value="His_kinase_dom"/>
</dbReference>
<evidence type="ECO:0000313" key="14">
    <source>
        <dbReference type="EMBL" id="MCW3798808.1"/>
    </source>
</evidence>
<dbReference type="PROSITE" id="PS50109">
    <property type="entry name" value="HIS_KIN"/>
    <property type="match status" value="1"/>
</dbReference>
<keyword evidence="7" id="KW-0418">Kinase</keyword>
<dbReference type="PANTHER" id="PTHR45436:SF5">
    <property type="entry name" value="SENSOR HISTIDINE KINASE TRCS"/>
    <property type="match status" value="1"/>
</dbReference>
<reference evidence="14 15" key="1">
    <citation type="submission" date="2022-10" db="EMBL/GenBank/DDBJ databases">
        <title>Sphingomonas sp.</title>
        <authorList>
            <person name="Jin C."/>
        </authorList>
    </citation>
    <scope>NUCLEOTIDE SEQUENCE [LARGE SCALE GENOMIC DNA]</scope>
    <source>
        <strain evidence="14 15">BN140010</strain>
    </source>
</reference>
<dbReference type="Pfam" id="PF02518">
    <property type="entry name" value="HATPase_c"/>
    <property type="match status" value="1"/>
</dbReference>
<evidence type="ECO:0000313" key="15">
    <source>
        <dbReference type="Proteomes" id="UP001526246"/>
    </source>
</evidence>
<dbReference type="Gene3D" id="1.10.287.130">
    <property type="match status" value="1"/>
</dbReference>
<dbReference type="CDD" id="cd00082">
    <property type="entry name" value="HisKA"/>
    <property type="match status" value="1"/>
</dbReference>
<dbReference type="InterPro" id="IPR004358">
    <property type="entry name" value="Sig_transdc_His_kin-like_C"/>
</dbReference>
<evidence type="ECO:0000256" key="6">
    <source>
        <dbReference type="ARBA" id="ARBA00022692"/>
    </source>
</evidence>
<dbReference type="InterPro" id="IPR025908">
    <property type="entry name" value="Sensor_TM1"/>
</dbReference>
<dbReference type="InterPro" id="IPR036097">
    <property type="entry name" value="HisK_dim/P_sf"/>
</dbReference>
<evidence type="ECO:0000259" key="13">
    <source>
        <dbReference type="PROSITE" id="PS50885"/>
    </source>
</evidence>
<evidence type="ECO:0000256" key="1">
    <source>
        <dbReference type="ARBA" id="ARBA00000085"/>
    </source>
</evidence>
<dbReference type="PANTHER" id="PTHR45436">
    <property type="entry name" value="SENSOR HISTIDINE KINASE YKOH"/>
    <property type="match status" value="1"/>
</dbReference>
<dbReference type="SMART" id="SM00388">
    <property type="entry name" value="HisKA"/>
    <property type="match status" value="1"/>
</dbReference>
<accession>A0ABT3JIA1</accession>
<evidence type="ECO:0000256" key="8">
    <source>
        <dbReference type="ARBA" id="ARBA00022989"/>
    </source>
</evidence>
<evidence type="ECO:0000256" key="5">
    <source>
        <dbReference type="ARBA" id="ARBA00022679"/>
    </source>
</evidence>
<sequence>MAWGTALARSDPPAVTGDDPIERGLRLSWSRGWSLRRRILAVNVITLLLVALAILFLDSFRNQLEGERERQVRREAHMAAAALASLPENARRLFFDRIGEASNSRFRLYAPEGQVLVDSWTTTGPTYRLRDPADQPWTKAIARALDRGFDLITGEETAIDYEDPAVDRLQAWPEAMEAARHHRAATRIRNAPDLTPVISVATPTASGNVLLVTYNDRNFTRTLRAERRKLAAGLLFATISSILLSLFLARTIARPLHRLALAAHRVRLGRAREVKVPRLPSRRDELGLLARSVSDMSQALRQRIDNIEAFAADVTHELKNPLASLRSAVDGLERIDDPALKRQLLDIVRQDVLRLDRLIGDIGEAARTDAELARARFEAVDLGDVVGQLVSAWEGRRLTGNVRIAFARPRRGSALVLGEPGRLARAIDNIIDNAVSFSPAGGLVEVAVSRLGNQVRIRIDDEGPGVPAEAREAIFNRFHSVRPESGGFGRHSGLGLAIAKAIVTGHDGEIDVANRDDAPSGARFTIRLPAAPETPENTQ</sequence>
<dbReference type="InterPro" id="IPR003594">
    <property type="entry name" value="HATPase_dom"/>
</dbReference>
<dbReference type="Proteomes" id="UP001526246">
    <property type="component" value="Unassembled WGS sequence"/>
</dbReference>
<dbReference type="SUPFAM" id="SSF47384">
    <property type="entry name" value="Homodimeric domain of signal transducing histidine kinase"/>
    <property type="match status" value="1"/>
</dbReference>
<protein>
    <recommendedName>
        <fullName evidence="3">histidine kinase</fullName>
        <ecNumber evidence="3">2.7.13.3</ecNumber>
    </recommendedName>
</protein>
<dbReference type="Pfam" id="PF13755">
    <property type="entry name" value="Sensor_TM1"/>
    <property type="match status" value="1"/>
</dbReference>
<organism evidence="14 15">
    <name type="scientific">Sphingomonas arvum</name>
    <dbReference type="NCBI Taxonomy" id="2992113"/>
    <lineage>
        <taxon>Bacteria</taxon>
        <taxon>Pseudomonadati</taxon>
        <taxon>Pseudomonadota</taxon>
        <taxon>Alphaproteobacteria</taxon>
        <taxon>Sphingomonadales</taxon>
        <taxon>Sphingomonadaceae</taxon>
        <taxon>Sphingomonas</taxon>
    </lineage>
</organism>
<dbReference type="SUPFAM" id="SSF158472">
    <property type="entry name" value="HAMP domain-like"/>
    <property type="match status" value="1"/>
</dbReference>
<evidence type="ECO:0000256" key="4">
    <source>
        <dbReference type="ARBA" id="ARBA00022553"/>
    </source>
</evidence>
<proteinExistence type="predicted"/>
<evidence type="ECO:0000256" key="9">
    <source>
        <dbReference type="ARBA" id="ARBA00023012"/>
    </source>
</evidence>
<keyword evidence="10 11" id="KW-0472">Membrane</keyword>
<dbReference type="Gene3D" id="3.30.565.10">
    <property type="entry name" value="Histidine kinase-like ATPase, C-terminal domain"/>
    <property type="match status" value="1"/>
</dbReference>
<dbReference type="Pfam" id="PF00512">
    <property type="entry name" value="HisKA"/>
    <property type="match status" value="1"/>
</dbReference>
<comment type="catalytic activity">
    <reaction evidence="1">
        <text>ATP + protein L-histidine = ADP + protein N-phospho-L-histidine.</text>
        <dbReference type="EC" id="2.7.13.3"/>
    </reaction>
</comment>
<dbReference type="RefSeq" id="WP_264883854.1">
    <property type="nucleotide sequence ID" value="NZ_JAPDOB010000002.1"/>
</dbReference>
<dbReference type="InterPro" id="IPR050428">
    <property type="entry name" value="TCS_sensor_his_kinase"/>
</dbReference>
<feature type="domain" description="Histidine kinase" evidence="12">
    <location>
        <begin position="313"/>
        <end position="532"/>
    </location>
</feature>